<dbReference type="InterPro" id="IPR012001">
    <property type="entry name" value="Thiamin_PyroP_enz_TPP-bd_dom"/>
</dbReference>
<evidence type="ECO:0000313" key="9">
    <source>
        <dbReference type="Proteomes" id="UP001138661"/>
    </source>
</evidence>
<dbReference type="Proteomes" id="UP001138661">
    <property type="component" value="Unassembled WGS sequence"/>
</dbReference>
<keyword evidence="2" id="KW-0808">Transferase</keyword>
<evidence type="ECO:0000313" key="8">
    <source>
        <dbReference type="EMBL" id="MBW4709620.1"/>
    </source>
</evidence>
<dbReference type="CDD" id="cd07035">
    <property type="entry name" value="TPP_PYR_POX_like"/>
    <property type="match status" value="1"/>
</dbReference>
<keyword evidence="9" id="KW-1185">Reference proteome</keyword>
<dbReference type="GO" id="GO:0030976">
    <property type="term" value="F:thiamine pyrophosphate binding"/>
    <property type="evidence" value="ECO:0007669"/>
    <property type="project" value="InterPro"/>
</dbReference>
<feature type="domain" description="Thiamine pyrophosphate enzyme central" evidence="5">
    <location>
        <begin position="216"/>
        <end position="350"/>
    </location>
</feature>
<dbReference type="PANTHER" id="PTHR18968:SF129">
    <property type="entry name" value="ACETOLACTATE SYNTHASE"/>
    <property type="match status" value="1"/>
</dbReference>
<evidence type="ECO:0000259" key="7">
    <source>
        <dbReference type="Pfam" id="PF02776"/>
    </source>
</evidence>
<dbReference type="Pfam" id="PF00205">
    <property type="entry name" value="TPP_enzyme_M"/>
    <property type="match status" value="1"/>
</dbReference>
<protein>
    <submittedName>
        <fullName evidence="8">Thiamine pyrophosphate-binding protein</fullName>
    </submittedName>
</protein>
<dbReference type="AlphaFoldDB" id="A0A9X1JZT4"/>
<dbReference type="PROSITE" id="PS00187">
    <property type="entry name" value="TPP_ENZYMES"/>
    <property type="match status" value="1"/>
</dbReference>
<keyword evidence="3 4" id="KW-0786">Thiamine pyrophosphate</keyword>
<dbReference type="FunFam" id="3.40.50.970:FF:000007">
    <property type="entry name" value="Acetolactate synthase"/>
    <property type="match status" value="1"/>
</dbReference>
<proteinExistence type="inferred from homology"/>
<comment type="similarity">
    <text evidence="1 4">Belongs to the TPP enzyme family.</text>
</comment>
<dbReference type="Pfam" id="PF02776">
    <property type="entry name" value="TPP_enzyme_N"/>
    <property type="match status" value="1"/>
</dbReference>
<dbReference type="GO" id="GO:0003984">
    <property type="term" value="F:acetolactate synthase activity"/>
    <property type="evidence" value="ECO:0007669"/>
    <property type="project" value="TreeGrafter"/>
</dbReference>
<evidence type="ECO:0000256" key="4">
    <source>
        <dbReference type="RuleBase" id="RU362132"/>
    </source>
</evidence>
<evidence type="ECO:0000256" key="3">
    <source>
        <dbReference type="ARBA" id="ARBA00023052"/>
    </source>
</evidence>
<dbReference type="GO" id="GO:0000287">
    <property type="term" value="F:magnesium ion binding"/>
    <property type="evidence" value="ECO:0007669"/>
    <property type="project" value="InterPro"/>
</dbReference>
<name>A0A9X1JZT4_9RHOB</name>
<accession>A0A9X1JZT4</accession>
<sequence length="563" mass="59074">MVNCAALCFVYDRAESFWREGAQVSTSSTIRAADALARRLYAEGCRYAFGMPGGEVLTLVDALEDAGIRFVLAKHENAAAFMAEGAYHRTGAPGILVATVGPGALNGVNAVANAHQDRVPMIVLAGAVDADEAQTYTHQVLDQQAVFRPITKATFSLVPGAAHVIADKAVAIATEGRPGPVHIDVPISVADASVPAVAPPTRPKASPTAPSGADLATARRWLSEAKRPIMVVGLDAMVEGAGAEITAFAEKYNVPVVTTYKAKGLLAEDHALSLGGAGLSPLADSHLLPLIEKADLVLCVGYDPIEMRVGWRDVWDPARQRVIDITAVPNHHYMHQSGLNFVAGCAASLAAIAEGVAPSDTWPEGEVAATKSSLAEAFPKQEAWGPAAIMDTCRQVLPRNALATVDSGAHRILLSQMWECYEPRGLTQSTALCTMGCAIPLAMGTKLADPGRTVIGFCGDAGFLMVAGELSTAAELAVTPIILVFVDASLSLIELKQRSRQMKNRGVDFARHDFAAMGAAFGGAGHTVTTRDELTDALNAAMSADTFTVIAAVIDRGAYDGRL</sequence>
<feature type="domain" description="Thiamine pyrophosphate enzyme TPP-binding" evidence="6">
    <location>
        <begin position="406"/>
        <end position="551"/>
    </location>
</feature>
<dbReference type="InterPro" id="IPR012000">
    <property type="entry name" value="Thiamin_PyroP_enz_cen_dom"/>
</dbReference>
<gene>
    <name evidence="8" type="ORF">KX928_17680</name>
</gene>
<dbReference type="Pfam" id="PF02775">
    <property type="entry name" value="TPP_enzyme_C"/>
    <property type="match status" value="1"/>
</dbReference>
<dbReference type="InterPro" id="IPR011766">
    <property type="entry name" value="TPP_enzyme_TPP-bd"/>
</dbReference>
<feature type="domain" description="Thiamine pyrophosphate enzyme N-terminal TPP-binding" evidence="7">
    <location>
        <begin position="31"/>
        <end position="145"/>
    </location>
</feature>
<reference evidence="8" key="1">
    <citation type="submission" date="2021-07" db="EMBL/GenBank/DDBJ databases">
        <title>Roseobacter insulae sp. nov., isolated from a tidal flat.</title>
        <authorList>
            <person name="Park S."/>
            <person name="Yoon J.-H."/>
        </authorList>
    </citation>
    <scope>NUCLEOTIDE SEQUENCE</scope>
    <source>
        <strain evidence="8">YSTF-M11</strain>
    </source>
</reference>
<dbReference type="GO" id="GO:0009099">
    <property type="term" value="P:L-valine biosynthetic process"/>
    <property type="evidence" value="ECO:0007669"/>
    <property type="project" value="TreeGrafter"/>
</dbReference>
<evidence type="ECO:0000256" key="1">
    <source>
        <dbReference type="ARBA" id="ARBA00007812"/>
    </source>
</evidence>
<evidence type="ECO:0000259" key="6">
    <source>
        <dbReference type="Pfam" id="PF02775"/>
    </source>
</evidence>
<dbReference type="GO" id="GO:0005948">
    <property type="term" value="C:acetolactate synthase complex"/>
    <property type="evidence" value="ECO:0007669"/>
    <property type="project" value="TreeGrafter"/>
</dbReference>
<dbReference type="InterPro" id="IPR045229">
    <property type="entry name" value="TPP_enz"/>
</dbReference>
<comment type="caution">
    <text evidence="8">The sequence shown here is derived from an EMBL/GenBank/DDBJ whole genome shotgun (WGS) entry which is preliminary data.</text>
</comment>
<dbReference type="EMBL" id="JAHXDN010000005">
    <property type="protein sequence ID" value="MBW4709620.1"/>
    <property type="molecule type" value="Genomic_DNA"/>
</dbReference>
<evidence type="ECO:0000259" key="5">
    <source>
        <dbReference type="Pfam" id="PF00205"/>
    </source>
</evidence>
<organism evidence="8 9">
    <name type="scientific">Roseobacter insulae</name>
    <dbReference type="NCBI Taxonomy" id="2859783"/>
    <lineage>
        <taxon>Bacteria</taxon>
        <taxon>Pseudomonadati</taxon>
        <taxon>Pseudomonadota</taxon>
        <taxon>Alphaproteobacteria</taxon>
        <taxon>Rhodobacterales</taxon>
        <taxon>Roseobacteraceae</taxon>
        <taxon>Roseobacter</taxon>
    </lineage>
</organism>
<dbReference type="GO" id="GO:0050660">
    <property type="term" value="F:flavin adenine dinucleotide binding"/>
    <property type="evidence" value="ECO:0007669"/>
    <property type="project" value="TreeGrafter"/>
</dbReference>
<dbReference type="InterPro" id="IPR000399">
    <property type="entry name" value="TPP-bd_CS"/>
</dbReference>
<evidence type="ECO:0000256" key="2">
    <source>
        <dbReference type="ARBA" id="ARBA00022679"/>
    </source>
</evidence>
<dbReference type="GO" id="GO:0009097">
    <property type="term" value="P:isoleucine biosynthetic process"/>
    <property type="evidence" value="ECO:0007669"/>
    <property type="project" value="TreeGrafter"/>
</dbReference>
<dbReference type="PANTHER" id="PTHR18968">
    <property type="entry name" value="THIAMINE PYROPHOSPHATE ENZYMES"/>
    <property type="match status" value="1"/>
</dbReference>